<organism evidence="2 3">
    <name type="scientific">Gimesia chilikensis</name>
    <dbReference type="NCBI Taxonomy" id="2605989"/>
    <lineage>
        <taxon>Bacteria</taxon>
        <taxon>Pseudomonadati</taxon>
        <taxon>Planctomycetota</taxon>
        <taxon>Planctomycetia</taxon>
        <taxon>Planctomycetales</taxon>
        <taxon>Planctomycetaceae</taxon>
        <taxon>Gimesia</taxon>
    </lineage>
</organism>
<name>A0A517PGJ0_9PLAN</name>
<dbReference type="InterPro" id="IPR013783">
    <property type="entry name" value="Ig-like_fold"/>
</dbReference>
<dbReference type="OrthoDB" id="280880at2"/>
<keyword evidence="1" id="KW-0732">Signal</keyword>
<sequence precursor="true">MLKLNRQMAVLLMTVGLLSGCGGHTSEVPDDLVPVTGTVKLDGEPKANITVIFNPGKKTSGTGGYGVTDQDGKYTLTHRSNKPGVEPGEYVVTFSMMGLPDGSPIPEGKDAADVGAVQLLPEKYTNPNREMNLTIATVAAPSATLDYEIKSK</sequence>
<gene>
    <name evidence="2" type="ORF">HG66A1_02580</name>
</gene>
<dbReference type="AlphaFoldDB" id="A0A517PGJ0"/>
<dbReference type="SUPFAM" id="SSF49452">
    <property type="entry name" value="Starch-binding domain-like"/>
    <property type="match status" value="1"/>
</dbReference>
<feature type="chain" id="PRO_5022164175" description="Carboxypeptidase regulatory-like domain-containing protein" evidence="1">
    <location>
        <begin position="20"/>
        <end position="152"/>
    </location>
</feature>
<protein>
    <recommendedName>
        <fullName evidence="4">Carboxypeptidase regulatory-like domain-containing protein</fullName>
    </recommendedName>
</protein>
<reference evidence="2 3" key="1">
    <citation type="submission" date="2019-02" db="EMBL/GenBank/DDBJ databases">
        <title>Deep-cultivation of Planctomycetes and their phenomic and genomic characterization uncovers novel biology.</title>
        <authorList>
            <person name="Wiegand S."/>
            <person name="Jogler M."/>
            <person name="Boedeker C."/>
            <person name="Pinto D."/>
            <person name="Vollmers J."/>
            <person name="Rivas-Marin E."/>
            <person name="Kohn T."/>
            <person name="Peeters S.H."/>
            <person name="Heuer A."/>
            <person name="Rast P."/>
            <person name="Oberbeckmann S."/>
            <person name="Bunk B."/>
            <person name="Jeske O."/>
            <person name="Meyerdierks A."/>
            <person name="Storesund J.E."/>
            <person name="Kallscheuer N."/>
            <person name="Luecker S."/>
            <person name="Lage O.M."/>
            <person name="Pohl T."/>
            <person name="Merkel B.J."/>
            <person name="Hornburger P."/>
            <person name="Mueller R.-W."/>
            <person name="Bruemmer F."/>
            <person name="Labrenz M."/>
            <person name="Spormann A.M."/>
            <person name="Op den Camp H."/>
            <person name="Overmann J."/>
            <person name="Amann R."/>
            <person name="Jetten M.S.M."/>
            <person name="Mascher T."/>
            <person name="Medema M.H."/>
            <person name="Devos D.P."/>
            <person name="Kaster A.-K."/>
            <person name="Ovreas L."/>
            <person name="Rohde M."/>
            <person name="Galperin M.Y."/>
            <person name="Jogler C."/>
        </authorList>
    </citation>
    <scope>NUCLEOTIDE SEQUENCE [LARGE SCALE GENOMIC DNA]</scope>
    <source>
        <strain evidence="2 3">HG66A1</strain>
    </source>
</reference>
<dbReference type="PROSITE" id="PS51257">
    <property type="entry name" value="PROKAR_LIPOPROTEIN"/>
    <property type="match status" value="1"/>
</dbReference>
<evidence type="ECO:0000313" key="3">
    <source>
        <dbReference type="Proteomes" id="UP000320421"/>
    </source>
</evidence>
<evidence type="ECO:0000256" key="1">
    <source>
        <dbReference type="SAM" id="SignalP"/>
    </source>
</evidence>
<dbReference type="GO" id="GO:0030246">
    <property type="term" value="F:carbohydrate binding"/>
    <property type="evidence" value="ECO:0007669"/>
    <property type="project" value="InterPro"/>
</dbReference>
<feature type="signal peptide" evidence="1">
    <location>
        <begin position="1"/>
        <end position="19"/>
    </location>
</feature>
<dbReference type="RefSeq" id="WP_145180087.1">
    <property type="nucleotide sequence ID" value="NZ_CP036266.1"/>
</dbReference>
<dbReference type="InterPro" id="IPR013784">
    <property type="entry name" value="Carb-bd-like_fold"/>
</dbReference>
<evidence type="ECO:0008006" key="4">
    <source>
        <dbReference type="Google" id="ProtNLM"/>
    </source>
</evidence>
<dbReference type="EMBL" id="CP036266">
    <property type="protein sequence ID" value="QDT18497.1"/>
    <property type="molecule type" value="Genomic_DNA"/>
</dbReference>
<evidence type="ECO:0000313" key="2">
    <source>
        <dbReference type="EMBL" id="QDT18497.1"/>
    </source>
</evidence>
<accession>A0A517PGJ0</accession>
<dbReference type="Proteomes" id="UP000320421">
    <property type="component" value="Chromosome"/>
</dbReference>
<dbReference type="Gene3D" id="2.60.40.10">
    <property type="entry name" value="Immunoglobulins"/>
    <property type="match status" value="1"/>
</dbReference>
<keyword evidence="3" id="KW-1185">Reference proteome</keyword>
<proteinExistence type="predicted"/>